<evidence type="ECO:0000313" key="3">
    <source>
        <dbReference type="Proteomes" id="UP000176863"/>
    </source>
</evidence>
<dbReference type="Proteomes" id="UP000176863">
    <property type="component" value="Unassembled WGS sequence"/>
</dbReference>
<dbReference type="PANTHER" id="PTHR11440">
    <property type="entry name" value="LECITHIN-CHOLESTEROL ACYLTRANSFERASE-RELATED"/>
    <property type="match status" value="1"/>
</dbReference>
<sequence length="854" mass="91886">MSGKTIPNRFFAAVVGASFLFLASPSFAAASSLVWGNVEGGDPVRIEILDGGTYVVPLNTPAPAFIDSPFAFFDFTGTLYRIDDSGGTPVREEIATINCLGCTPESTLEWSSAGQYELDLPLFEPASQNFNDTLKRWLARVFFAEIAHAQIDPIETIHFTIEEAAAACANPCLSSIFFIPGFQASRLYQGNVISENQVWEPNSLQSDVQKLYLDENGASINPTYTKADAAIDSVGPFFSRTDIYRTFLEQLGSLVANDTIAGFGVFPYDWRVSVDDIVENGTIYNDGTHYPAAELESLAAGSMTGKVTIVAHSNGGLVAKALMRKLEAEGNAGLVDKIIFVGTPQLGTPKAIASLLHGDFQNIPGWAGFLVSKANARALGENMPGAFGLLPSPEYFARVADPVVDLSAAPALRAGAGLSLPTVDSAAELAKFLTGAGGRAQPAFDKIEIPSVLSSTLLSNATALHNDLDTWTPPAGVEVFQIAGWGLDTPKNVVYTEKRQAFCITASCSSATTTHHVVKMTEDGDQTVVSASAAVEDTFPVYYLNLISYKAETRHDVRHAYLTEAKPFQDLLLQLISTTTSPILPAHISNTRPQSTSAEKRLRLRVLSPVSLDAYDNLGNHTGMAPNPTPGSDLLYKEEDIFNSYYEEFGEGKYLGLPEGTYTINLKGLAQGTFTFEITPVTGGIEGTTTSYIDIPVSVLTTGTTTIDASGQLGSLALDQNGDGVADTIITSPTQATDPLTYAKLIKTSIAGMDMGAKTKRQLIAKFANVGYMIAKLDKWENEDDDGKETNKTGKLTERIIKKLGKIEQYIKKQLAKSAPKLKQNKVQLERITPAQAEALLDMLSTLKKLVIIK</sequence>
<accession>A0A1F6CUT2</accession>
<organism evidence="2 3">
    <name type="scientific">Candidatus Kaiserbacteria bacterium RIFCSPHIGHO2_01_FULL_53_29</name>
    <dbReference type="NCBI Taxonomy" id="1798480"/>
    <lineage>
        <taxon>Bacteria</taxon>
        <taxon>Candidatus Kaiseribacteriota</taxon>
    </lineage>
</organism>
<comment type="caution">
    <text evidence="2">The sequence shown here is derived from an EMBL/GenBank/DDBJ whole genome shotgun (WGS) entry which is preliminary data.</text>
</comment>
<dbReference type="STRING" id="1798480.A2851_04690"/>
<dbReference type="InterPro" id="IPR003386">
    <property type="entry name" value="LACT/PDAT_acylTrfase"/>
</dbReference>
<dbReference type="Pfam" id="PF02450">
    <property type="entry name" value="LCAT"/>
    <property type="match status" value="1"/>
</dbReference>
<dbReference type="AlphaFoldDB" id="A0A1F6CUT2"/>
<dbReference type="GO" id="GO:0006629">
    <property type="term" value="P:lipid metabolic process"/>
    <property type="evidence" value="ECO:0007669"/>
    <property type="project" value="InterPro"/>
</dbReference>
<evidence type="ECO:0000313" key="2">
    <source>
        <dbReference type="EMBL" id="OGG52840.1"/>
    </source>
</evidence>
<reference evidence="2 3" key="1">
    <citation type="journal article" date="2016" name="Nat. Commun.">
        <title>Thousands of microbial genomes shed light on interconnected biogeochemical processes in an aquifer system.</title>
        <authorList>
            <person name="Anantharaman K."/>
            <person name="Brown C.T."/>
            <person name="Hug L.A."/>
            <person name="Sharon I."/>
            <person name="Castelle C.J."/>
            <person name="Probst A.J."/>
            <person name="Thomas B.C."/>
            <person name="Singh A."/>
            <person name="Wilkins M.J."/>
            <person name="Karaoz U."/>
            <person name="Brodie E.L."/>
            <person name="Williams K.H."/>
            <person name="Hubbard S.S."/>
            <person name="Banfield J.F."/>
        </authorList>
    </citation>
    <scope>NUCLEOTIDE SEQUENCE [LARGE SCALE GENOMIC DNA]</scope>
</reference>
<protein>
    <submittedName>
        <fullName evidence="2">Uncharacterized protein</fullName>
    </submittedName>
</protein>
<dbReference type="EMBL" id="MFKT01000022">
    <property type="protein sequence ID" value="OGG52840.1"/>
    <property type="molecule type" value="Genomic_DNA"/>
</dbReference>
<dbReference type="Gene3D" id="3.40.50.1820">
    <property type="entry name" value="alpha/beta hydrolase"/>
    <property type="match status" value="1"/>
</dbReference>
<dbReference type="SUPFAM" id="SSF53474">
    <property type="entry name" value="alpha/beta-Hydrolases"/>
    <property type="match status" value="1"/>
</dbReference>
<feature type="chain" id="PRO_5009523568" evidence="1">
    <location>
        <begin position="29"/>
        <end position="854"/>
    </location>
</feature>
<evidence type="ECO:0000256" key="1">
    <source>
        <dbReference type="SAM" id="SignalP"/>
    </source>
</evidence>
<gene>
    <name evidence="2" type="ORF">A2851_04690</name>
</gene>
<keyword evidence="1" id="KW-0732">Signal</keyword>
<feature type="signal peptide" evidence="1">
    <location>
        <begin position="1"/>
        <end position="28"/>
    </location>
</feature>
<dbReference type="GO" id="GO:0008374">
    <property type="term" value="F:O-acyltransferase activity"/>
    <property type="evidence" value="ECO:0007669"/>
    <property type="project" value="InterPro"/>
</dbReference>
<name>A0A1F6CUT2_9BACT</name>
<proteinExistence type="predicted"/>
<dbReference type="InterPro" id="IPR029058">
    <property type="entry name" value="AB_hydrolase_fold"/>
</dbReference>